<dbReference type="Proteomes" id="UP000287547">
    <property type="component" value="Unassembled WGS sequence"/>
</dbReference>
<dbReference type="SUPFAM" id="SSF52151">
    <property type="entry name" value="FabD/lysophospholipase-like"/>
    <property type="match status" value="1"/>
</dbReference>
<name>A0A428ZRE1_KIBAR</name>
<dbReference type="PANTHER" id="PTHR14226">
    <property type="entry name" value="NEUROPATHY TARGET ESTERASE/SWISS CHEESE D.MELANOGASTER"/>
    <property type="match status" value="1"/>
</dbReference>
<accession>A0A428ZRE1</accession>
<dbReference type="GO" id="GO:0016042">
    <property type="term" value="P:lipid catabolic process"/>
    <property type="evidence" value="ECO:0007669"/>
    <property type="project" value="UniProtKB-KW"/>
</dbReference>
<dbReference type="InterPro" id="IPR016035">
    <property type="entry name" value="Acyl_Trfase/lysoPLipase"/>
</dbReference>
<dbReference type="InterPro" id="IPR002641">
    <property type="entry name" value="PNPLA_dom"/>
</dbReference>
<gene>
    <name evidence="5" type="ORF">DMH04_03940</name>
</gene>
<evidence type="ECO:0000313" key="6">
    <source>
        <dbReference type="Proteomes" id="UP000287547"/>
    </source>
</evidence>
<evidence type="ECO:0000259" key="4">
    <source>
        <dbReference type="Pfam" id="PF01734"/>
    </source>
</evidence>
<keyword evidence="3" id="KW-0443">Lipid metabolism</keyword>
<dbReference type="Pfam" id="PF01734">
    <property type="entry name" value="Patatin"/>
    <property type="match status" value="1"/>
</dbReference>
<dbReference type="InterPro" id="IPR050301">
    <property type="entry name" value="NTE"/>
</dbReference>
<keyword evidence="2" id="KW-0442">Lipid degradation</keyword>
<evidence type="ECO:0000256" key="1">
    <source>
        <dbReference type="ARBA" id="ARBA00022801"/>
    </source>
</evidence>
<evidence type="ECO:0000256" key="3">
    <source>
        <dbReference type="ARBA" id="ARBA00023098"/>
    </source>
</evidence>
<evidence type="ECO:0000256" key="2">
    <source>
        <dbReference type="ARBA" id="ARBA00022963"/>
    </source>
</evidence>
<evidence type="ECO:0000313" key="5">
    <source>
        <dbReference type="EMBL" id="RSM90622.1"/>
    </source>
</evidence>
<reference evidence="5 6" key="1">
    <citation type="submission" date="2018-05" db="EMBL/GenBank/DDBJ databases">
        <title>Evolution of GPA BGCs.</title>
        <authorList>
            <person name="Waglechner N."/>
            <person name="Wright G.D."/>
        </authorList>
    </citation>
    <scope>NUCLEOTIDE SEQUENCE [LARGE SCALE GENOMIC DNA]</scope>
    <source>
        <strain evidence="5 6">A82846</strain>
    </source>
</reference>
<keyword evidence="1" id="KW-0378">Hydrolase</keyword>
<proteinExistence type="predicted"/>
<organism evidence="5 6">
    <name type="scientific">Kibdelosporangium aridum</name>
    <dbReference type="NCBI Taxonomy" id="2030"/>
    <lineage>
        <taxon>Bacteria</taxon>
        <taxon>Bacillati</taxon>
        <taxon>Actinomycetota</taxon>
        <taxon>Actinomycetes</taxon>
        <taxon>Pseudonocardiales</taxon>
        <taxon>Pseudonocardiaceae</taxon>
        <taxon>Kibdelosporangium</taxon>
    </lineage>
</organism>
<dbReference type="AlphaFoldDB" id="A0A428ZRE1"/>
<dbReference type="OrthoDB" id="2339873at2"/>
<sequence>MTVVSRALVLGSGEAIGFAWQWGVLTSLHDAGIPLMDAELLVGTSVGSTTAVELTTGDPHRMMDHILTDEGRERTAPPATDAFVQMLVQAIGKHSEATAILAEIGSLALQAGGQPTERMRAIVIESLRTQEWPEKPLMIPAVDAETGQLTVFTRDSGVSLVDAMCASVALPGVWTPFALNGKHYIDGSTRSSINADLAAGHDRVLVVAPVNGIRGIPGASFDESLEPVRAKGQALLIKPTPEAKQAMGKDIFDMSKRPGALRAGYAQAEAIAAVVKEFWLG</sequence>
<dbReference type="PANTHER" id="PTHR14226:SF57">
    <property type="entry name" value="BLR7027 PROTEIN"/>
    <property type="match status" value="1"/>
</dbReference>
<comment type="caution">
    <text evidence="5">The sequence shown here is derived from an EMBL/GenBank/DDBJ whole genome shotgun (WGS) entry which is preliminary data.</text>
</comment>
<dbReference type="GO" id="GO:0016787">
    <property type="term" value="F:hydrolase activity"/>
    <property type="evidence" value="ECO:0007669"/>
    <property type="project" value="UniProtKB-KW"/>
</dbReference>
<feature type="domain" description="PNPLA" evidence="4">
    <location>
        <begin position="8"/>
        <end position="198"/>
    </location>
</feature>
<protein>
    <submittedName>
        <fullName evidence="5">Patatin-like phospholipase family protein</fullName>
    </submittedName>
</protein>
<dbReference type="EMBL" id="QHKI01000002">
    <property type="protein sequence ID" value="RSM90622.1"/>
    <property type="molecule type" value="Genomic_DNA"/>
</dbReference>
<dbReference type="Gene3D" id="3.40.1090.10">
    <property type="entry name" value="Cytosolic phospholipase A2 catalytic domain"/>
    <property type="match status" value="2"/>
</dbReference>